<evidence type="ECO:0000313" key="3">
    <source>
        <dbReference type="EMBL" id="KAH6598589.1"/>
    </source>
</evidence>
<evidence type="ECO:0000256" key="1">
    <source>
        <dbReference type="SAM" id="MobiDB-lite"/>
    </source>
</evidence>
<feature type="compositionally biased region" description="Basic and acidic residues" evidence="1">
    <location>
        <begin position="59"/>
        <end position="69"/>
    </location>
</feature>
<dbReference type="SUPFAM" id="SSF49879">
    <property type="entry name" value="SMAD/FHA domain"/>
    <property type="match status" value="1"/>
</dbReference>
<feature type="compositionally biased region" description="Basic and acidic residues" evidence="1">
    <location>
        <begin position="17"/>
        <end position="32"/>
    </location>
</feature>
<accession>A0ABQ8FI11</accession>
<dbReference type="PANTHER" id="PTHR23308">
    <property type="entry name" value="NUCLEAR INHIBITOR OF PROTEIN PHOSPHATASE-1"/>
    <property type="match status" value="1"/>
</dbReference>
<gene>
    <name evidence="3" type="ORF">BASA50_003627</name>
</gene>
<dbReference type="InterPro" id="IPR050923">
    <property type="entry name" value="Cell_Proc_Reg/RNA_Proc"/>
</dbReference>
<proteinExistence type="predicted"/>
<protein>
    <recommendedName>
        <fullName evidence="2">FHA domain-containing protein</fullName>
    </recommendedName>
</protein>
<dbReference type="Gene3D" id="2.60.200.20">
    <property type="match status" value="1"/>
</dbReference>
<comment type="caution">
    <text evidence="3">The sequence shown here is derived from an EMBL/GenBank/DDBJ whole genome shotgun (WGS) entry which is preliminary data.</text>
</comment>
<evidence type="ECO:0000259" key="2">
    <source>
        <dbReference type="PROSITE" id="PS50006"/>
    </source>
</evidence>
<keyword evidence="4" id="KW-1185">Reference proteome</keyword>
<dbReference type="SMART" id="SM00240">
    <property type="entry name" value="FHA"/>
    <property type="match status" value="1"/>
</dbReference>
<dbReference type="PROSITE" id="PS50006">
    <property type="entry name" value="FHA_DOMAIN"/>
    <property type="match status" value="1"/>
</dbReference>
<reference evidence="3 4" key="1">
    <citation type="submission" date="2021-02" db="EMBL/GenBank/DDBJ databases">
        <title>Variation within the Batrachochytrium salamandrivorans European outbreak.</title>
        <authorList>
            <person name="Kelly M."/>
            <person name="Pasmans F."/>
            <person name="Shea T.P."/>
            <person name="Munoz J.F."/>
            <person name="Carranza S."/>
            <person name="Cuomo C.A."/>
            <person name="Martel A."/>
        </authorList>
    </citation>
    <scope>NUCLEOTIDE SEQUENCE [LARGE SCALE GENOMIC DNA]</scope>
    <source>
        <strain evidence="3 4">AMFP18/2</strain>
    </source>
</reference>
<sequence length="257" mass="29010">MSGGDIRTTHKASRSNQSDDRTVKLQDGEKRNMRNSPSSARQRRSESPNRRHRRSLSPQERRTESRRETANSPGNGEHQFGKRDEPLDSTASTTSAVQSAPKEAPNFAVSGALAADVNTFKGVVLKYSEPPEARKPSRRYRLYVFKGKDQVDMLHIHRQSAFLLGRERLVADIPIDHPSCSKQHSVIQFRQIVSTDEFGQVTKSTKPYIIDLDSANGTFVGGERIPPSRYYELKPGDLIKFGFSTREYVLMNEDMAE</sequence>
<feature type="region of interest" description="Disordered" evidence="1">
    <location>
        <begin position="1"/>
        <end position="103"/>
    </location>
</feature>
<dbReference type="Proteomes" id="UP001648503">
    <property type="component" value="Unassembled WGS sequence"/>
</dbReference>
<dbReference type="Pfam" id="PF00498">
    <property type="entry name" value="FHA"/>
    <property type="match status" value="1"/>
</dbReference>
<dbReference type="EMBL" id="JAFCIX010000102">
    <property type="protein sequence ID" value="KAH6598589.1"/>
    <property type="molecule type" value="Genomic_DNA"/>
</dbReference>
<organism evidence="3 4">
    <name type="scientific">Batrachochytrium salamandrivorans</name>
    <dbReference type="NCBI Taxonomy" id="1357716"/>
    <lineage>
        <taxon>Eukaryota</taxon>
        <taxon>Fungi</taxon>
        <taxon>Fungi incertae sedis</taxon>
        <taxon>Chytridiomycota</taxon>
        <taxon>Chytridiomycota incertae sedis</taxon>
        <taxon>Chytridiomycetes</taxon>
        <taxon>Rhizophydiales</taxon>
        <taxon>Rhizophydiales incertae sedis</taxon>
        <taxon>Batrachochytrium</taxon>
    </lineage>
</organism>
<feature type="domain" description="FHA" evidence="2">
    <location>
        <begin position="162"/>
        <end position="225"/>
    </location>
</feature>
<evidence type="ECO:0000313" key="4">
    <source>
        <dbReference type="Proteomes" id="UP001648503"/>
    </source>
</evidence>
<dbReference type="InterPro" id="IPR000253">
    <property type="entry name" value="FHA_dom"/>
</dbReference>
<feature type="compositionally biased region" description="Low complexity" evidence="1">
    <location>
        <begin position="89"/>
        <end position="100"/>
    </location>
</feature>
<dbReference type="InterPro" id="IPR008984">
    <property type="entry name" value="SMAD_FHA_dom_sf"/>
</dbReference>
<name>A0ABQ8FI11_9FUNG</name>